<accession>A0A1F5PHL2</accession>
<protein>
    <recommendedName>
        <fullName evidence="1">Metallo-beta-lactamase domain-containing protein</fullName>
    </recommendedName>
</protein>
<dbReference type="GO" id="GO:0070290">
    <property type="term" value="F:N-acylphosphatidylethanolamine-specific phospholipase D activity"/>
    <property type="evidence" value="ECO:0007669"/>
    <property type="project" value="InterPro"/>
</dbReference>
<reference evidence="2 3" key="1">
    <citation type="journal article" date="2016" name="Nat. Commun.">
        <title>Thousands of microbial genomes shed light on interconnected biogeochemical processes in an aquifer system.</title>
        <authorList>
            <person name="Anantharaman K."/>
            <person name="Brown C.T."/>
            <person name="Hug L.A."/>
            <person name="Sharon I."/>
            <person name="Castelle C.J."/>
            <person name="Probst A.J."/>
            <person name="Thomas B.C."/>
            <person name="Singh A."/>
            <person name="Wilkins M.J."/>
            <person name="Karaoz U."/>
            <person name="Brodie E.L."/>
            <person name="Williams K.H."/>
            <person name="Hubbard S.S."/>
            <person name="Banfield J.F."/>
        </authorList>
    </citation>
    <scope>NUCLEOTIDE SEQUENCE [LARGE SCALE GENOMIC DNA]</scope>
</reference>
<proteinExistence type="predicted"/>
<dbReference type="AlphaFoldDB" id="A0A1F5PHL2"/>
<feature type="domain" description="Metallo-beta-lactamase" evidence="1">
    <location>
        <begin position="14"/>
        <end position="202"/>
    </location>
</feature>
<evidence type="ECO:0000313" key="3">
    <source>
        <dbReference type="Proteomes" id="UP000178377"/>
    </source>
</evidence>
<organism evidence="2 3">
    <name type="scientific">Candidatus Doudnabacteria bacterium RIFCSPHIGHO2_01_FULL_50_11</name>
    <dbReference type="NCBI Taxonomy" id="1817828"/>
    <lineage>
        <taxon>Bacteria</taxon>
        <taxon>Candidatus Doudnaibacteriota</taxon>
    </lineage>
</organism>
<dbReference type="Pfam" id="PF12706">
    <property type="entry name" value="Lactamase_B_2"/>
    <property type="match status" value="1"/>
</dbReference>
<evidence type="ECO:0000313" key="2">
    <source>
        <dbReference type="EMBL" id="OGE89411.1"/>
    </source>
</evidence>
<dbReference type="PANTHER" id="PTHR15032:SF36">
    <property type="entry name" value="METALLO-BETA-LACTAMASE DOMAIN-CONTAINING PROTEIN"/>
    <property type="match status" value="1"/>
</dbReference>
<dbReference type="InterPro" id="IPR036866">
    <property type="entry name" value="RibonucZ/Hydroxyglut_hydro"/>
</dbReference>
<dbReference type="InterPro" id="IPR024884">
    <property type="entry name" value="NAPE-PLD"/>
</dbReference>
<dbReference type="PANTHER" id="PTHR15032">
    <property type="entry name" value="N-ACYL-PHOSPHATIDYLETHANOLAMINE-HYDROLYZING PHOSPHOLIPASE D"/>
    <property type="match status" value="1"/>
</dbReference>
<comment type="caution">
    <text evidence="2">The sequence shown here is derived from an EMBL/GenBank/DDBJ whole genome shotgun (WGS) entry which is preliminary data.</text>
</comment>
<gene>
    <name evidence="2" type="ORF">A2722_00225</name>
</gene>
<name>A0A1F5PHL2_9BACT</name>
<dbReference type="PIRSF" id="PIRSF038896">
    <property type="entry name" value="NAPE-PLD"/>
    <property type="match status" value="1"/>
</dbReference>
<sequence length="245" mass="28310">MVGHASVLINFFGTTILTDPVFVKWLPVPKRRVAAGLLPRHLPTIDYCIISHAHIDHFNRRSLRQISHKIRTVIVPKNCTDLLPSRFRHTIELGWNKTSVLQDLSITAFRPVHWGERYFWEHKGRGYNSYIVRKNGRSIFFCGDSAYGKFFKQIGYDHQPDIAFLPIGTYDPDSLKKIHMGPLDALRAFRDLKAKHFIPIHWGNFRLSAEHPYEPPRLLEALAERRGFSDRVHVLENGQSVAIPL</sequence>
<dbReference type="EMBL" id="MFEO01000021">
    <property type="protein sequence ID" value="OGE89411.1"/>
    <property type="molecule type" value="Genomic_DNA"/>
</dbReference>
<dbReference type="InterPro" id="IPR001279">
    <property type="entry name" value="Metallo-B-lactamas"/>
</dbReference>
<dbReference type="SUPFAM" id="SSF56281">
    <property type="entry name" value="Metallo-hydrolase/oxidoreductase"/>
    <property type="match status" value="1"/>
</dbReference>
<evidence type="ECO:0000259" key="1">
    <source>
        <dbReference type="Pfam" id="PF12706"/>
    </source>
</evidence>
<dbReference type="Proteomes" id="UP000178377">
    <property type="component" value="Unassembled WGS sequence"/>
</dbReference>
<dbReference type="GO" id="GO:0008270">
    <property type="term" value="F:zinc ion binding"/>
    <property type="evidence" value="ECO:0007669"/>
    <property type="project" value="InterPro"/>
</dbReference>
<dbReference type="Gene3D" id="3.60.15.10">
    <property type="entry name" value="Ribonuclease Z/Hydroxyacylglutathione hydrolase-like"/>
    <property type="match status" value="1"/>
</dbReference>
<dbReference type="GO" id="GO:0005737">
    <property type="term" value="C:cytoplasm"/>
    <property type="evidence" value="ECO:0007669"/>
    <property type="project" value="TreeGrafter"/>
</dbReference>